<feature type="transmembrane region" description="Helical" evidence="5">
    <location>
        <begin position="15"/>
        <end position="32"/>
    </location>
</feature>
<feature type="transmembrane region" description="Helical" evidence="5">
    <location>
        <begin position="439"/>
        <end position="459"/>
    </location>
</feature>
<evidence type="ECO:0000313" key="8">
    <source>
        <dbReference type="Proteomes" id="UP000183385"/>
    </source>
</evidence>
<evidence type="ECO:0000256" key="4">
    <source>
        <dbReference type="ARBA" id="ARBA00023136"/>
    </source>
</evidence>
<dbReference type="Proteomes" id="UP000183385">
    <property type="component" value="Unassembled WGS sequence"/>
</dbReference>
<evidence type="ECO:0000256" key="1">
    <source>
        <dbReference type="ARBA" id="ARBA00004141"/>
    </source>
</evidence>
<sequence length="517" mass="56894">MDLAFQGAGLARQQVSRVSVLVVLFYLLYLASIDLINYLPFTSVQLLLLAVSLSWARVECSRRSQIAAFGLPLLSFSFCVVPLLVEGQTLYSWRLLHFALVHGSWVGVLGWREGRSLFLSPVQLFRLAVCVFLLWLILGNSGSFDEYHHSVFFLEISIVLLGLMVFRGTGPLPRLILPWVVVVAVLMALSDHLAAIDGAPAVNDQRLFEVLGHLAFAICLCRWFGEDSSAVDWVVATIVLMVFLCLGAIASLWLRLDNPSAYNWFGSPPLFNHIRHVAYFLCVAIVLCIWAMLRYRGLARGLVWLTYVVAMGLLLWSGGRGAFIACLVGGTGVLWLGRKFCSGRVIAWMLIGFLLALLLAALFPVDFPGLGWMAALARSESAESLNRLSSSRLLIWSELWTHVLERPWFGWGGGAVRRLLPDWPIVQAHNGPLQVAVEWGGLGVLVIGGGMLFGLLKHLPGPIAAAHSCDARLLGAALVISLFVLSLVDGVLFHAFPQVMLAMSYALLACRRSEQSR</sequence>
<feature type="transmembrane region" description="Helical" evidence="5">
    <location>
        <begin position="471"/>
        <end position="488"/>
    </location>
</feature>
<name>A0AAQ1HJV9_9PSED</name>
<evidence type="ECO:0000256" key="2">
    <source>
        <dbReference type="ARBA" id="ARBA00022692"/>
    </source>
</evidence>
<keyword evidence="3 5" id="KW-1133">Transmembrane helix</keyword>
<feature type="transmembrane region" description="Helical" evidence="5">
    <location>
        <begin position="207"/>
        <end position="224"/>
    </location>
</feature>
<dbReference type="Pfam" id="PF04932">
    <property type="entry name" value="Wzy_C"/>
    <property type="match status" value="1"/>
</dbReference>
<feature type="transmembrane region" description="Helical" evidence="5">
    <location>
        <begin position="118"/>
        <end position="138"/>
    </location>
</feature>
<protein>
    <submittedName>
        <fullName evidence="7">O-antigen ligase</fullName>
    </submittedName>
</protein>
<evidence type="ECO:0000256" key="3">
    <source>
        <dbReference type="ARBA" id="ARBA00022989"/>
    </source>
</evidence>
<feature type="domain" description="O-antigen ligase-related" evidence="6">
    <location>
        <begin position="307"/>
        <end position="447"/>
    </location>
</feature>
<dbReference type="InterPro" id="IPR007016">
    <property type="entry name" value="O-antigen_ligase-rel_domated"/>
</dbReference>
<dbReference type="InterPro" id="IPR051533">
    <property type="entry name" value="WaaL-like"/>
</dbReference>
<dbReference type="PANTHER" id="PTHR37422:SF13">
    <property type="entry name" value="LIPOPOLYSACCHARIDE BIOSYNTHESIS PROTEIN PA4999-RELATED"/>
    <property type="match status" value="1"/>
</dbReference>
<dbReference type="GO" id="GO:0016874">
    <property type="term" value="F:ligase activity"/>
    <property type="evidence" value="ECO:0007669"/>
    <property type="project" value="UniProtKB-KW"/>
</dbReference>
<feature type="transmembrane region" description="Helical" evidence="5">
    <location>
        <begin position="91"/>
        <end position="111"/>
    </location>
</feature>
<feature type="transmembrane region" description="Helical" evidence="5">
    <location>
        <begin position="175"/>
        <end position="195"/>
    </location>
</feature>
<feature type="transmembrane region" description="Helical" evidence="5">
    <location>
        <begin position="322"/>
        <end position="338"/>
    </location>
</feature>
<accession>A0AAQ1HJV9</accession>
<evidence type="ECO:0000313" key="7">
    <source>
        <dbReference type="EMBL" id="SFC16317.1"/>
    </source>
</evidence>
<proteinExistence type="predicted"/>
<keyword evidence="2 5" id="KW-0812">Transmembrane</keyword>
<organism evidence="7 8">
    <name type="scientific">Pseudomonas citronellolis</name>
    <dbReference type="NCBI Taxonomy" id="53408"/>
    <lineage>
        <taxon>Bacteria</taxon>
        <taxon>Pseudomonadati</taxon>
        <taxon>Pseudomonadota</taxon>
        <taxon>Gammaproteobacteria</taxon>
        <taxon>Pseudomonadales</taxon>
        <taxon>Pseudomonadaceae</taxon>
        <taxon>Pseudomonas</taxon>
    </lineage>
</organism>
<feature type="transmembrane region" description="Helical" evidence="5">
    <location>
        <begin position="231"/>
        <end position="254"/>
    </location>
</feature>
<evidence type="ECO:0000259" key="6">
    <source>
        <dbReference type="Pfam" id="PF04932"/>
    </source>
</evidence>
<dbReference type="PANTHER" id="PTHR37422">
    <property type="entry name" value="TEICHURONIC ACID BIOSYNTHESIS PROTEIN TUAE"/>
    <property type="match status" value="1"/>
</dbReference>
<keyword evidence="7" id="KW-0436">Ligase</keyword>
<dbReference type="GO" id="GO:0016020">
    <property type="term" value="C:membrane"/>
    <property type="evidence" value="ECO:0007669"/>
    <property type="project" value="UniProtKB-SubCell"/>
</dbReference>
<comment type="subcellular location">
    <subcellularLocation>
        <location evidence="1">Membrane</location>
        <topology evidence="1">Multi-pass membrane protein</topology>
    </subcellularLocation>
</comment>
<dbReference type="AlphaFoldDB" id="A0AAQ1HJV9"/>
<keyword evidence="8" id="KW-1185">Reference proteome</keyword>
<feature type="transmembrane region" description="Helical" evidence="5">
    <location>
        <begin position="345"/>
        <end position="363"/>
    </location>
</feature>
<evidence type="ECO:0000256" key="5">
    <source>
        <dbReference type="SAM" id="Phobius"/>
    </source>
</evidence>
<comment type="caution">
    <text evidence="7">The sequence shown here is derived from an EMBL/GenBank/DDBJ whole genome shotgun (WGS) entry which is preliminary data.</text>
</comment>
<feature type="transmembrane region" description="Helical" evidence="5">
    <location>
        <begin position="274"/>
        <end position="293"/>
    </location>
</feature>
<feature type="transmembrane region" description="Helical" evidence="5">
    <location>
        <begin position="68"/>
        <end position="85"/>
    </location>
</feature>
<keyword evidence="4 5" id="KW-0472">Membrane</keyword>
<gene>
    <name evidence="7" type="ORF">SAMN05216577_103126</name>
</gene>
<dbReference type="EMBL" id="FOLS01000003">
    <property type="protein sequence ID" value="SFC16317.1"/>
    <property type="molecule type" value="Genomic_DNA"/>
</dbReference>
<feature type="transmembrane region" description="Helical" evidence="5">
    <location>
        <begin position="150"/>
        <end position="168"/>
    </location>
</feature>
<reference evidence="7 8" key="1">
    <citation type="submission" date="2016-10" db="EMBL/GenBank/DDBJ databases">
        <authorList>
            <person name="Varghese N."/>
            <person name="Submissions S."/>
        </authorList>
    </citation>
    <scope>NUCLEOTIDE SEQUENCE [LARGE SCALE GENOMIC DNA]</scope>
    <source>
        <strain evidence="7 8">LMG 18378</strain>
    </source>
</reference>